<evidence type="ECO:0000256" key="2">
    <source>
        <dbReference type="ARBA" id="ARBA00022670"/>
    </source>
</evidence>
<dbReference type="AlphaFoldDB" id="A0A9P6X8R6"/>
<keyword evidence="5" id="KW-0378">Hydrolase</keyword>
<gene>
    <name evidence="14" type="ORF">G6F64_006554</name>
</gene>
<feature type="transmembrane region" description="Helical" evidence="11">
    <location>
        <begin position="49"/>
        <end position="69"/>
    </location>
</feature>
<keyword evidence="2" id="KW-0645">Protease</keyword>
<dbReference type="PANTHER" id="PTHR11733">
    <property type="entry name" value="ZINC METALLOPROTEASE FAMILY M13 NEPRILYSIN-RELATED"/>
    <property type="match status" value="1"/>
</dbReference>
<dbReference type="GO" id="GO:0004222">
    <property type="term" value="F:metalloendopeptidase activity"/>
    <property type="evidence" value="ECO:0007669"/>
    <property type="project" value="InterPro"/>
</dbReference>
<keyword evidence="11" id="KW-1133">Transmembrane helix</keyword>
<evidence type="ECO:0000313" key="15">
    <source>
        <dbReference type="Proteomes" id="UP000716291"/>
    </source>
</evidence>
<dbReference type="Proteomes" id="UP000716291">
    <property type="component" value="Unassembled WGS sequence"/>
</dbReference>
<evidence type="ECO:0000256" key="8">
    <source>
        <dbReference type="PROSITE-ProRule" id="PRU00175"/>
    </source>
</evidence>
<evidence type="ECO:0000256" key="10">
    <source>
        <dbReference type="SAM" id="MobiDB-lite"/>
    </source>
</evidence>
<organism evidence="14 15">
    <name type="scientific">Rhizopus oryzae</name>
    <name type="common">Mucormycosis agent</name>
    <name type="synonym">Rhizopus arrhizus var. delemar</name>
    <dbReference type="NCBI Taxonomy" id="64495"/>
    <lineage>
        <taxon>Eukaryota</taxon>
        <taxon>Fungi</taxon>
        <taxon>Fungi incertae sedis</taxon>
        <taxon>Mucoromycota</taxon>
        <taxon>Mucoromycotina</taxon>
        <taxon>Mucoromycetes</taxon>
        <taxon>Mucorales</taxon>
        <taxon>Mucorineae</taxon>
        <taxon>Rhizopodaceae</taxon>
        <taxon>Rhizopus</taxon>
    </lineage>
</organism>
<feature type="coiled-coil region" evidence="9">
    <location>
        <begin position="833"/>
        <end position="867"/>
    </location>
</feature>
<dbReference type="PROSITE" id="PS51382">
    <property type="entry name" value="SPX"/>
    <property type="match status" value="1"/>
</dbReference>
<dbReference type="InterPro" id="IPR001841">
    <property type="entry name" value="Znf_RING"/>
</dbReference>
<dbReference type="InterPro" id="IPR018957">
    <property type="entry name" value="Znf_C3HC4_RING-type"/>
</dbReference>
<dbReference type="GO" id="GO:0005886">
    <property type="term" value="C:plasma membrane"/>
    <property type="evidence" value="ECO:0007669"/>
    <property type="project" value="TreeGrafter"/>
</dbReference>
<evidence type="ECO:0000259" key="12">
    <source>
        <dbReference type="PROSITE" id="PS50089"/>
    </source>
</evidence>
<feature type="domain" description="SPX" evidence="13">
    <location>
        <begin position="692"/>
        <end position="985"/>
    </location>
</feature>
<dbReference type="SUPFAM" id="SSF57850">
    <property type="entry name" value="RING/U-box"/>
    <property type="match status" value="1"/>
</dbReference>
<proteinExistence type="predicted"/>
<dbReference type="Pfam" id="PF03105">
    <property type="entry name" value="SPX"/>
    <property type="match status" value="1"/>
</dbReference>
<comment type="caution">
    <text evidence="14">The sequence shown here is derived from an EMBL/GenBank/DDBJ whole genome shotgun (WGS) entry which is preliminary data.</text>
</comment>
<keyword evidence="7" id="KW-0482">Metalloprotease</keyword>
<dbReference type="PANTHER" id="PTHR11733:SF240">
    <property type="entry name" value="GH14155P-RELATED"/>
    <property type="match status" value="1"/>
</dbReference>
<evidence type="ECO:0000256" key="3">
    <source>
        <dbReference type="ARBA" id="ARBA00022723"/>
    </source>
</evidence>
<reference evidence="14" key="1">
    <citation type="journal article" date="2020" name="Microb. Genom.">
        <title>Genetic diversity of clinical and environmental Mucorales isolates obtained from an investigation of mucormycosis cases among solid organ transplant recipients.</title>
        <authorList>
            <person name="Nguyen M.H."/>
            <person name="Kaul D."/>
            <person name="Muto C."/>
            <person name="Cheng S.J."/>
            <person name="Richter R.A."/>
            <person name="Bruno V.M."/>
            <person name="Liu G."/>
            <person name="Beyhan S."/>
            <person name="Sundermann A.J."/>
            <person name="Mounaud S."/>
            <person name="Pasculle A.W."/>
            <person name="Nierman W.C."/>
            <person name="Driscoll E."/>
            <person name="Cumbie R."/>
            <person name="Clancy C.J."/>
            <person name="Dupont C.L."/>
        </authorList>
    </citation>
    <scope>NUCLEOTIDE SEQUENCE</scope>
    <source>
        <strain evidence="14">GL11</strain>
    </source>
</reference>
<dbReference type="InterPro" id="IPR000718">
    <property type="entry name" value="Peptidase_M13"/>
</dbReference>
<evidence type="ECO:0000256" key="4">
    <source>
        <dbReference type="ARBA" id="ARBA00022771"/>
    </source>
</evidence>
<evidence type="ECO:0000259" key="13">
    <source>
        <dbReference type="PROSITE" id="PS51382"/>
    </source>
</evidence>
<feature type="domain" description="RING-type" evidence="12">
    <location>
        <begin position="1021"/>
        <end position="1060"/>
    </location>
</feature>
<dbReference type="InterPro" id="IPR004331">
    <property type="entry name" value="SPX_dom"/>
</dbReference>
<dbReference type="Pfam" id="PF00097">
    <property type="entry name" value="zf-C3HC4"/>
    <property type="match status" value="1"/>
</dbReference>
<keyword evidence="11" id="KW-0472">Membrane</keyword>
<name>A0A9P6X8R6_RHIOR</name>
<sequence>MNTPLLKRNRTVSSQDSTTAREEEEQHYGAYYRYPSSLQPGHFSSLEKLMFFVSSVLLILLFIFVGLYARSSTGHGPPVIISPPKHHHNVTKQVVCLESSCIKTAANILQDVDMALDPCQNFYAYTCNKWIDNHMIPSTQPVVNLPSITTQSIRYRLHQLLLAPYPHSKTNALPNPDKILDRQLFDKLTDLYQSCLNSHEEGVKVLYPIFREIQRLVPLEGHDNKGLNNAIAYLADRGVWSLFEVKIGPDLLDNPSKPSVHLLPASLPQSDDREGYLHVVSGILELVFKQDNEFGWRSWSSVATARRIIEFEQQWIMESIQMERWETPEELAKEVPGIDWTTWAHGQRRPILADRALLKKIQESTAVNSRTLQMYLVWRTLWTYLDTLGESFKEHRQRLEAIHLGINPDARPERWETCLSLIDQDSYMGPLLGRYFVLDTHPAIEQVDWMAQKIVSRLQEKMTNERIIKKLRGMQFEIGYATHASLDIMSVLSLTEYYGEVQTDREASLFDNMKSVKMQAVKQMWKELKQNQVKPPVFNPTSTEVLYRYEYNQVIIPAGVLQFPYFDVQGPEYLYQGTLGWMIGQAVMHGFDQVGKRYNEKGLLGDWWKNDESSCLISQYETFGLDGDQTWNNNFADNGALMLYDSTENITIPGLDHWTKEQLFYIQFARMKCSKSTKEYQLINKNKAPDQYRFAKQLETESENIPLEWRPYLIQYKALKKLINKVTQEIESRGLSVSLLQNDKNIKYYFTGEPPHVKPNIEFTYDTNEAQEEILSRLRTSRPKLEYKTSYSNKDIFSINKSNQSKDVVDIMKELLSMTLEEKSGNEQRRSIVIELEQDNEFFETLLNELTEAHKLQDETAEKFKNQVVTLQTELTRLASPSQQDMYHWRKIFAVYMDSCIFQNTTNVDKSKRQMQWFLDELNKTNQLKRLKSKGSKRCFEQFIALNTQLITVKHYQLLNQTAMRKILKKHDKQSGLSASHVFPQLISVDQLLDSKLAVMLYASITDKLTSIIPQPDDYACPICMSVAWRPIRLECDHVFCVRCLVKAQKKRMPSCPLCRHPTAVSDATANNLDEGLQNFLKLYFPQEIKMKRRENEREQAIEDIEAMTGKRYTEEQLLRMNSPTKCCIM</sequence>
<evidence type="ECO:0000256" key="1">
    <source>
        <dbReference type="ARBA" id="ARBA00001947"/>
    </source>
</evidence>
<dbReference type="Pfam" id="PF05649">
    <property type="entry name" value="Peptidase_M13_N"/>
    <property type="match status" value="1"/>
</dbReference>
<comment type="cofactor">
    <cofactor evidence="1">
        <name>Zn(2+)</name>
        <dbReference type="ChEBI" id="CHEBI:29105"/>
    </cofactor>
</comment>
<dbReference type="Gene3D" id="3.40.390.10">
    <property type="entry name" value="Collagenase (Catalytic Domain)"/>
    <property type="match status" value="1"/>
</dbReference>
<keyword evidence="9" id="KW-0175">Coiled coil</keyword>
<dbReference type="GO" id="GO:0016485">
    <property type="term" value="P:protein processing"/>
    <property type="evidence" value="ECO:0007669"/>
    <property type="project" value="TreeGrafter"/>
</dbReference>
<dbReference type="InterPro" id="IPR008753">
    <property type="entry name" value="Peptidase_M13_N"/>
</dbReference>
<dbReference type="SMART" id="SM00184">
    <property type="entry name" value="RING"/>
    <property type="match status" value="1"/>
</dbReference>
<dbReference type="EMBL" id="JAANQT010000886">
    <property type="protein sequence ID" value="KAG1307775.1"/>
    <property type="molecule type" value="Genomic_DNA"/>
</dbReference>
<keyword evidence="11" id="KW-0812">Transmembrane</keyword>
<evidence type="ECO:0000256" key="5">
    <source>
        <dbReference type="ARBA" id="ARBA00022801"/>
    </source>
</evidence>
<dbReference type="GO" id="GO:0008270">
    <property type="term" value="F:zinc ion binding"/>
    <property type="evidence" value="ECO:0007669"/>
    <property type="project" value="UniProtKB-KW"/>
</dbReference>
<evidence type="ECO:0000256" key="7">
    <source>
        <dbReference type="ARBA" id="ARBA00023049"/>
    </source>
</evidence>
<dbReference type="CDD" id="cd08662">
    <property type="entry name" value="M13"/>
    <property type="match status" value="1"/>
</dbReference>
<keyword evidence="3" id="KW-0479">Metal-binding</keyword>
<dbReference type="Gene3D" id="1.10.1380.10">
    <property type="entry name" value="Neutral endopeptidase , domain2"/>
    <property type="match status" value="1"/>
</dbReference>
<dbReference type="PROSITE" id="PS50089">
    <property type="entry name" value="ZF_RING_2"/>
    <property type="match status" value="1"/>
</dbReference>
<dbReference type="InterPro" id="IPR024079">
    <property type="entry name" value="MetalloPept_cat_dom_sf"/>
</dbReference>
<dbReference type="SUPFAM" id="SSF55486">
    <property type="entry name" value="Metalloproteases ('zincins'), catalytic domain"/>
    <property type="match status" value="1"/>
</dbReference>
<dbReference type="Gene3D" id="3.30.40.10">
    <property type="entry name" value="Zinc/RING finger domain, C3HC4 (zinc finger)"/>
    <property type="match status" value="1"/>
</dbReference>
<evidence type="ECO:0000313" key="14">
    <source>
        <dbReference type="EMBL" id="KAG1307775.1"/>
    </source>
</evidence>
<dbReference type="InterPro" id="IPR018497">
    <property type="entry name" value="Peptidase_M13_C"/>
</dbReference>
<dbReference type="CDD" id="cd23137">
    <property type="entry name" value="RING-HC_TRY3-like"/>
    <property type="match status" value="1"/>
</dbReference>
<evidence type="ECO:0000256" key="6">
    <source>
        <dbReference type="ARBA" id="ARBA00022833"/>
    </source>
</evidence>
<dbReference type="PROSITE" id="PS51885">
    <property type="entry name" value="NEPRILYSIN"/>
    <property type="match status" value="1"/>
</dbReference>
<accession>A0A9P6X8R6</accession>
<dbReference type="InterPro" id="IPR042089">
    <property type="entry name" value="Peptidase_M13_dom_2"/>
</dbReference>
<evidence type="ECO:0000256" key="9">
    <source>
        <dbReference type="SAM" id="Coils"/>
    </source>
</evidence>
<keyword evidence="4 8" id="KW-0863">Zinc-finger</keyword>
<feature type="region of interest" description="Disordered" evidence="10">
    <location>
        <begin position="1"/>
        <end position="21"/>
    </location>
</feature>
<keyword evidence="6" id="KW-0862">Zinc</keyword>
<dbReference type="InterPro" id="IPR013083">
    <property type="entry name" value="Znf_RING/FYVE/PHD"/>
</dbReference>
<dbReference type="PRINTS" id="PR00786">
    <property type="entry name" value="NEPRILYSIN"/>
</dbReference>
<dbReference type="PROSITE" id="PS00518">
    <property type="entry name" value="ZF_RING_1"/>
    <property type="match status" value="1"/>
</dbReference>
<dbReference type="InterPro" id="IPR017907">
    <property type="entry name" value="Znf_RING_CS"/>
</dbReference>
<keyword evidence="15" id="KW-1185">Reference proteome</keyword>
<evidence type="ECO:0000256" key="11">
    <source>
        <dbReference type="SAM" id="Phobius"/>
    </source>
</evidence>
<protein>
    <submittedName>
        <fullName evidence="14">Uncharacterized protein</fullName>
    </submittedName>
</protein>